<dbReference type="PROSITE" id="PS51257">
    <property type="entry name" value="PROKAR_LIPOPROTEIN"/>
    <property type="match status" value="1"/>
</dbReference>
<reference evidence="2 3" key="1">
    <citation type="submission" date="2019-06" db="EMBL/GenBank/DDBJ databases">
        <title>Genomic Encyclopedia of Archaeal and Bacterial Type Strains, Phase II (KMG-II): from individual species to whole genera.</title>
        <authorList>
            <person name="Goeker M."/>
        </authorList>
    </citation>
    <scope>NUCLEOTIDE SEQUENCE [LARGE SCALE GENOMIC DNA]</scope>
    <source>
        <strain evidence="2 3">DSM 24789</strain>
    </source>
</reference>
<comment type="caution">
    <text evidence="2">The sequence shown here is derived from an EMBL/GenBank/DDBJ whole genome shotgun (WGS) entry which is preliminary data.</text>
</comment>
<dbReference type="RefSeq" id="WP_141841285.1">
    <property type="nucleotide sequence ID" value="NZ_VFPJ01000001.1"/>
</dbReference>
<evidence type="ECO:0000313" key="3">
    <source>
        <dbReference type="Proteomes" id="UP000320773"/>
    </source>
</evidence>
<protein>
    <recommendedName>
        <fullName evidence="4">Lipoprotein</fullName>
    </recommendedName>
</protein>
<dbReference type="AlphaFoldDB" id="A0A543G1X3"/>
<keyword evidence="1" id="KW-0732">Signal</keyword>
<evidence type="ECO:0000256" key="1">
    <source>
        <dbReference type="SAM" id="SignalP"/>
    </source>
</evidence>
<dbReference type="Proteomes" id="UP000320773">
    <property type="component" value="Unassembled WGS sequence"/>
</dbReference>
<gene>
    <name evidence="2" type="ORF">BC670_0960</name>
</gene>
<organism evidence="2 3">
    <name type="scientific">Flavobacterium branchiophilum</name>
    <dbReference type="NCBI Taxonomy" id="55197"/>
    <lineage>
        <taxon>Bacteria</taxon>
        <taxon>Pseudomonadati</taxon>
        <taxon>Bacteroidota</taxon>
        <taxon>Flavobacteriia</taxon>
        <taxon>Flavobacteriales</taxon>
        <taxon>Flavobacteriaceae</taxon>
        <taxon>Flavobacterium</taxon>
    </lineage>
</organism>
<evidence type="ECO:0008006" key="4">
    <source>
        <dbReference type="Google" id="ProtNLM"/>
    </source>
</evidence>
<dbReference type="EMBL" id="VFPJ01000001">
    <property type="protein sequence ID" value="TQM40096.1"/>
    <property type="molecule type" value="Genomic_DNA"/>
</dbReference>
<proteinExistence type="predicted"/>
<evidence type="ECO:0000313" key="2">
    <source>
        <dbReference type="EMBL" id="TQM40096.1"/>
    </source>
</evidence>
<accession>A0A543G1X3</accession>
<name>A0A543G1X3_9FLAO</name>
<sequence>MKKSFLLKGLTILLLLTLFGCTTNEYYTTAPTENIGKTNVYIEGNLTDAECAAKLKAEVGSITENIYIGSLQEGTTSPNINSIELDIPTNIKLIQFNGKYDNLKTIKIKGHGVMPYCSISLFGGKNTESILVEGITELNSITCGFTAVEKINSIIEIKDLVAVRQSLSCSGNWGFDALNYNHTFICNSLKDVNKNNYFDLSHTGIGFGGHIASISINSLEFLNNAGLRIESYSAQITIPNLKQAIGITCATNTSYAPVNPIVFNFPLLSSVDTFNCIGYIGTINLPILTNCNTIYINKHYLMPNSINFNAPLLNSCKSYTSKNGLTSNGVNSILNKFLNIQPINGKLIDLTQEVAPTGQGIIDKQSLINQGNQVWTN</sequence>
<feature type="signal peptide" evidence="1">
    <location>
        <begin position="1"/>
        <end position="25"/>
    </location>
</feature>
<feature type="chain" id="PRO_5021712704" description="Lipoprotein" evidence="1">
    <location>
        <begin position="26"/>
        <end position="377"/>
    </location>
</feature>